<dbReference type="OrthoDB" id="797104at2"/>
<dbReference type="Proteomes" id="UP000037395">
    <property type="component" value="Unassembled WGS sequence"/>
</dbReference>
<organism evidence="3 4">
    <name type="scientific">Kitasatospora aureofaciens</name>
    <name type="common">Streptomyces aureofaciens</name>
    <dbReference type="NCBI Taxonomy" id="1894"/>
    <lineage>
        <taxon>Bacteria</taxon>
        <taxon>Bacillati</taxon>
        <taxon>Actinomycetota</taxon>
        <taxon>Actinomycetes</taxon>
        <taxon>Kitasatosporales</taxon>
        <taxon>Streptomycetaceae</taxon>
        <taxon>Kitasatospora</taxon>
    </lineage>
</organism>
<evidence type="ECO:0000313" key="4">
    <source>
        <dbReference type="Proteomes" id="UP000037395"/>
    </source>
</evidence>
<dbReference type="InterPro" id="IPR054219">
    <property type="entry name" value="DUF6939"/>
</dbReference>
<dbReference type="KEGG" id="kau:B6264_24610"/>
<dbReference type="RefSeq" id="WP_030556111.1">
    <property type="nucleotide sequence ID" value="NZ_BMUB01000025.1"/>
</dbReference>
<dbReference type="Pfam" id="PF22075">
    <property type="entry name" value="DUF6939"/>
    <property type="match status" value="1"/>
</dbReference>
<evidence type="ECO:0000256" key="1">
    <source>
        <dbReference type="SAM" id="MobiDB-lite"/>
    </source>
</evidence>
<reference evidence="2" key="5">
    <citation type="submission" date="2020-09" db="EMBL/GenBank/DDBJ databases">
        <authorList>
            <person name="Sun Q."/>
            <person name="Ohkuma M."/>
        </authorList>
    </citation>
    <scope>NUCLEOTIDE SEQUENCE</scope>
    <source>
        <strain evidence="2">JCM 4434</strain>
    </source>
</reference>
<reference evidence="3" key="4">
    <citation type="submission" date="2016-08" db="EMBL/GenBank/DDBJ databases">
        <title>Sequencing, Assembly and Comparative Genomics of S. aureofaciens ATCC 10762.</title>
        <authorList>
            <person name="Gradnigo J.S."/>
            <person name="Johnson N."/>
            <person name="Somerville G.A."/>
        </authorList>
    </citation>
    <scope>NUCLEOTIDE SEQUENCE [LARGE SCALE GENOMIC DNA]</scope>
    <source>
        <strain evidence="3">ATCC 10762</strain>
    </source>
</reference>
<dbReference type="AlphaFoldDB" id="A0A1E7N8R4"/>
<dbReference type="EMBL" id="BMUB01000025">
    <property type="protein sequence ID" value="GGV01314.1"/>
    <property type="molecule type" value="Genomic_DNA"/>
</dbReference>
<sequence length="198" mass="22016">MSIRIASRRRAMASLIAAFPGAEIIDVTSKAPEPWVRFSPFFPHGGIPVPFSEGVTSQSVEGIWQALKVFHDSDVDPAKLGVTTMKGLKRTVRRYGPVQGHRTGLDGDRLLPYETARRRIYLPAYRWILEHRVADLVEQLRTGSDVVLLDYTTNGDVTDPTTPLSHAALIQLHIEGRWPTEDDEDGPDAPVSLSHRTP</sequence>
<evidence type="ECO:0000313" key="3">
    <source>
        <dbReference type="EMBL" id="OEV37069.1"/>
    </source>
</evidence>
<comment type="caution">
    <text evidence="3">The sequence shown here is derived from an EMBL/GenBank/DDBJ whole genome shotgun (WGS) entry which is preliminary data.</text>
</comment>
<accession>A0A8H9I0P2</accession>
<gene>
    <name evidence="2" type="ORF">GCM10010502_64850</name>
    <name evidence="3" type="ORF">HS99_0004385</name>
</gene>
<dbReference type="GeneID" id="97489399"/>
<reference evidence="4" key="3">
    <citation type="submission" date="2016-08" db="EMBL/GenBank/DDBJ databases">
        <title>Sequencing, assembly and comparative genomics of S. aureofaciens ATCC 10762.</title>
        <authorList>
            <person name="Gradnigo J.S."/>
            <person name="Johnson N."/>
            <person name="Somerville G.A."/>
        </authorList>
    </citation>
    <scope>NUCLEOTIDE SEQUENCE [LARGE SCALE GENOMIC DNA]</scope>
    <source>
        <strain evidence="4">ATCC 10762 / DSM 40127 / CCM 3239 / JCM 4008 / LMG 5968 / NBRC 12843 / NCIMB 8234 / A-377</strain>
    </source>
</reference>
<feature type="region of interest" description="Disordered" evidence="1">
    <location>
        <begin position="177"/>
        <end position="198"/>
    </location>
</feature>
<proteinExistence type="predicted"/>
<dbReference type="Proteomes" id="UP000610124">
    <property type="component" value="Unassembled WGS sequence"/>
</dbReference>
<evidence type="ECO:0000313" key="2">
    <source>
        <dbReference type="EMBL" id="GGV01314.1"/>
    </source>
</evidence>
<accession>A0A1E7N8R4</accession>
<protein>
    <submittedName>
        <fullName evidence="3">Uncharacterized protein</fullName>
    </submittedName>
</protein>
<keyword evidence="4" id="KW-1185">Reference proteome</keyword>
<dbReference type="EMBL" id="JPRF03000021">
    <property type="protein sequence ID" value="OEV37069.1"/>
    <property type="molecule type" value="Genomic_DNA"/>
</dbReference>
<reference evidence="2" key="1">
    <citation type="journal article" date="2014" name="Int. J. Syst. Evol. Microbiol.">
        <title>Complete genome sequence of Corynebacterium casei LMG S-19264T (=DSM 44701T), isolated from a smear-ripened cheese.</title>
        <authorList>
            <consortium name="US DOE Joint Genome Institute (JGI-PGF)"/>
            <person name="Walter F."/>
            <person name="Albersmeier A."/>
            <person name="Kalinowski J."/>
            <person name="Ruckert C."/>
        </authorList>
    </citation>
    <scope>NUCLEOTIDE SEQUENCE</scope>
    <source>
        <strain evidence="2">JCM 4434</strain>
    </source>
</reference>
<name>A0A1E7N8R4_KITAU</name>
<reference evidence="3 4" key="2">
    <citation type="submission" date="2014-07" db="EMBL/GenBank/DDBJ databases">
        <authorList>
            <person name="Zhang J.E."/>
            <person name="Yang H."/>
            <person name="Guo J."/>
            <person name="Deng Z."/>
            <person name="Luo H."/>
            <person name="Luo M."/>
            <person name="Zhao B."/>
        </authorList>
    </citation>
    <scope>NUCLEOTIDE SEQUENCE [LARGE SCALE GENOMIC DNA]</scope>
    <source>
        <strain evidence="3">ATCC 10762</strain>
        <strain evidence="4">ATCC 10762 / DSM 40127 / CCM 3239 / JCM 4008 / LMG 5968 / NBRC 12843 / NCIMB 8234 / A-377</strain>
    </source>
</reference>